<dbReference type="Proteomes" id="UP001500307">
    <property type="component" value="Unassembled WGS sequence"/>
</dbReference>
<accession>A0ABP8SUN1</accession>
<reference evidence="2" key="1">
    <citation type="journal article" date="2019" name="Int. J. Syst. Evol. Microbiol.">
        <title>The Global Catalogue of Microorganisms (GCM) 10K type strain sequencing project: providing services to taxonomists for standard genome sequencing and annotation.</title>
        <authorList>
            <consortium name="The Broad Institute Genomics Platform"/>
            <consortium name="The Broad Institute Genome Sequencing Center for Infectious Disease"/>
            <person name="Wu L."/>
            <person name="Ma J."/>
        </authorList>
    </citation>
    <scope>NUCLEOTIDE SEQUENCE [LARGE SCALE GENOMIC DNA]</scope>
    <source>
        <strain evidence="2">JCM 3175</strain>
    </source>
</reference>
<proteinExistence type="predicted"/>
<comment type="caution">
    <text evidence="1">The sequence shown here is derived from an EMBL/GenBank/DDBJ whole genome shotgun (WGS) entry which is preliminary data.</text>
</comment>
<dbReference type="EMBL" id="BAABGU010000024">
    <property type="protein sequence ID" value="GAA4574453.1"/>
    <property type="molecule type" value="Genomic_DNA"/>
</dbReference>
<evidence type="ECO:0000313" key="2">
    <source>
        <dbReference type="Proteomes" id="UP001500307"/>
    </source>
</evidence>
<evidence type="ECO:0008006" key="3">
    <source>
        <dbReference type="Google" id="ProtNLM"/>
    </source>
</evidence>
<gene>
    <name evidence="1" type="ORF">GCM10023176_41480</name>
</gene>
<sequence length="60" mass="5541">MLSRSGACVSFMTTPVGAGEPCPGLPATGGANPPNGAGPAVAPGGRFAGSVITFAGKGAP</sequence>
<protein>
    <recommendedName>
        <fullName evidence="3">Diguanylate cyclase</fullName>
    </recommendedName>
</protein>
<organism evidence="1 2">
    <name type="scientific">Micromonospora coerulea</name>
    <dbReference type="NCBI Taxonomy" id="47856"/>
    <lineage>
        <taxon>Bacteria</taxon>
        <taxon>Bacillati</taxon>
        <taxon>Actinomycetota</taxon>
        <taxon>Actinomycetes</taxon>
        <taxon>Micromonosporales</taxon>
        <taxon>Micromonosporaceae</taxon>
        <taxon>Micromonospora</taxon>
    </lineage>
</organism>
<name>A0ABP8SUN1_9ACTN</name>
<keyword evidence="2" id="KW-1185">Reference proteome</keyword>
<evidence type="ECO:0000313" key="1">
    <source>
        <dbReference type="EMBL" id="GAA4574453.1"/>
    </source>
</evidence>